<reference evidence="3" key="1">
    <citation type="submission" date="2025-08" db="UniProtKB">
        <authorList>
            <consortium name="RefSeq"/>
        </authorList>
    </citation>
    <scope>IDENTIFICATION</scope>
    <source>
        <tissue evidence="3">Gonad</tissue>
    </source>
</reference>
<evidence type="ECO:0000313" key="2">
    <source>
        <dbReference type="Proteomes" id="UP000515135"/>
    </source>
</evidence>
<dbReference type="GeneID" id="109463460"/>
<dbReference type="Proteomes" id="UP000515135">
    <property type="component" value="Unplaced"/>
</dbReference>
<gene>
    <name evidence="3" type="primary">LOC109463460</name>
</gene>
<sequence>MDMVMYSSDLAGIFDKMPQKEKKHKRTGSYETAVHGKPRGHDHLHHLQRERAYTDPSHHRGNHGPQHRHRTASESATAEAGSAAGREKLMEGAEGGASAGPGEKADHKHHHGLHLPHPHMPHMHLPHPHVHLPHPHMPHVHLPHPHMPHVHLPHPHVPQCLKPMDDDTEENKERKQAQSMLQAEYFPFPF</sequence>
<feature type="region of interest" description="Disordered" evidence="1">
    <location>
        <begin position="17"/>
        <end position="113"/>
    </location>
</feature>
<proteinExistence type="predicted"/>
<protein>
    <submittedName>
        <fullName evidence="3">Histidine-rich glycoprotein-like</fullName>
    </submittedName>
</protein>
<evidence type="ECO:0000256" key="1">
    <source>
        <dbReference type="SAM" id="MobiDB-lite"/>
    </source>
</evidence>
<dbReference type="RefSeq" id="XP_019615844.1">
    <property type="nucleotide sequence ID" value="XM_019760285.1"/>
</dbReference>
<accession>A0A6P4XZJ4</accession>
<name>A0A6P4XZJ4_BRABE</name>
<dbReference type="OrthoDB" id="10057914at2759"/>
<feature type="region of interest" description="Disordered" evidence="1">
    <location>
        <begin position="165"/>
        <end position="190"/>
    </location>
</feature>
<evidence type="ECO:0000313" key="3">
    <source>
        <dbReference type="RefSeq" id="XP_019615844.1"/>
    </source>
</evidence>
<feature type="compositionally biased region" description="Low complexity" evidence="1">
    <location>
        <begin position="73"/>
        <end position="84"/>
    </location>
</feature>
<organism evidence="2 3">
    <name type="scientific">Branchiostoma belcheri</name>
    <name type="common">Amphioxus</name>
    <dbReference type="NCBI Taxonomy" id="7741"/>
    <lineage>
        <taxon>Eukaryota</taxon>
        <taxon>Metazoa</taxon>
        <taxon>Chordata</taxon>
        <taxon>Cephalochordata</taxon>
        <taxon>Leptocardii</taxon>
        <taxon>Amphioxiformes</taxon>
        <taxon>Branchiostomatidae</taxon>
        <taxon>Branchiostoma</taxon>
    </lineage>
</organism>
<feature type="compositionally biased region" description="Basic and acidic residues" evidence="1">
    <location>
        <begin position="39"/>
        <end position="58"/>
    </location>
</feature>
<dbReference type="AlphaFoldDB" id="A0A6P4XZJ4"/>
<dbReference type="KEGG" id="bbel:109463460"/>
<keyword evidence="2" id="KW-1185">Reference proteome</keyword>
<feature type="compositionally biased region" description="Basic residues" evidence="1">
    <location>
        <begin position="59"/>
        <end position="70"/>
    </location>
</feature>